<dbReference type="Proteomes" id="UP000436655">
    <property type="component" value="Unassembled WGS sequence"/>
</dbReference>
<comment type="caution">
    <text evidence="8">The sequence shown here is derived from an EMBL/GenBank/DDBJ whole genome shotgun (WGS) entry which is preliminary data.</text>
</comment>
<accession>A0ABW9P8F4</accession>
<keyword evidence="5 6" id="KW-0472">Membrane</keyword>
<organism evidence="8 9">
    <name type="scientific">Companilactobacillus mishanensis</name>
    <dbReference type="NCBI Taxonomy" id="2486008"/>
    <lineage>
        <taxon>Bacteria</taxon>
        <taxon>Bacillati</taxon>
        <taxon>Bacillota</taxon>
        <taxon>Bacilli</taxon>
        <taxon>Lactobacillales</taxon>
        <taxon>Lactobacillaceae</taxon>
        <taxon>Companilactobacillus</taxon>
    </lineage>
</organism>
<feature type="domain" description="Phage shock protein PspC N-terminal" evidence="7">
    <location>
        <begin position="6"/>
        <end position="59"/>
    </location>
</feature>
<keyword evidence="2" id="KW-1003">Cell membrane</keyword>
<proteinExistence type="predicted"/>
<evidence type="ECO:0000313" key="9">
    <source>
        <dbReference type="Proteomes" id="UP000436655"/>
    </source>
</evidence>
<keyword evidence="3 6" id="KW-0812">Transmembrane</keyword>
<evidence type="ECO:0000256" key="3">
    <source>
        <dbReference type="ARBA" id="ARBA00022692"/>
    </source>
</evidence>
<dbReference type="EMBL" id="VDFN01000006">
    <property type="protein sequence ID" value="MQS45447.1"/>
    <property type="molecule type" value="Genomic_DNA"/>
</dbReference>
<dbReference type="RefSeq" id="WP_153494321.1">
    <property type="nucleotide sequence ID" value="NZ_VDFN01000006.1"/>
</dbReference>
<evidence type="ECO:0000256" key="1">
    <source>
        <dbReference type="ARBA" id="ARBA00004162"/>
    </source>
</evidence>
<evidence type="ECO:0000256" key="4">
    <source>
        <dbReference type="ARBA" id="ARBA00022989"/>
    </source>
</evidence>
<protein>
    <submittedName>
        <fullName evidence="8">PspC domain-containing protein</fullName>
    </submittedName>
</protein>
<dbReference type="Pfam" id="PF04024">
    <property type="entry name" value="PspC"/>
    <property type="match status" value="1"/>
</dbReference>
<dbReference type="InterPro" id="IPR007168">
    <property type="entry name" value="Phageshock_PspC_N"/>
</dbReference>
<dbReference type="InterPro" id="IPR052027">
    <property type="entry name" value="PspC"/>
</dbReference>
<evidence type="ECO:0000259" key="7">
    <source>
        <dbReference type="Pfam" id="PF04024"/>
    </source>
</evidence>
<keyword evidence="9" id="KW-1185">Reference proteome</keyword>
<reference evidence="8 9" key="1">
    <citation type="journal article" date="2019" name="Syst. Appl. Microbiol.">
        <title>Polyphasic characterization of two novel Lactobacillus spp. isolated from blown salami packages: Description of Lactobacillus halodurans sp. nov. and Lactobacillus salsicarnum sp. nov.</title>
        <authorList>
            <person name="Schuster J.A."/>
            <person name="Klingl A."/>
            <person name="Vogel R.F."/>
            <person name="Ehrmann M.A."/>
        </authorList>
    </citation>
    <scope>NUCLEOTIDE SEQUENCE [LARGE SCALE GENOMIC DNA]</scope>
    <source>
        <strain evidence="8 9">TMW 1.2098</strain>
    </source>
</reference>
<evidence type="ECO:0000256" key="2">
    <source>
        <dbReference type="ARBA" id="ARBA00022475"/>
    </source>
</evidence>
<keyword evidence="4 6" id="KW-1133">Transmembrane helix</keyword>
<evidence type="ECO:0000313" key="8">
    <source>
        <dbReference type="EMBL" id="MQS45447.1"/>
    </source>
</evidence>
<dbReference type="PANTHER" id="PTHR33885:SF3">
    <property type="entry name" value="PHAGE SHOCK PROTEIN C"/>
    <property type="match status" value="1"/>
</dbReference>
<gene>
    <name evidence="8" type="ORF">FHL03_08115</name>
</gene>
<evidence type="ECO:0000256" key="6">
    <source>
        <dbReference type="SAM" id="Phobius"/>
    </source>
</evidence>
<name>A0ABW9P8F4_9LACO</name>
<dbReference type="PANTHER" id="PTHR33885">
    <property type="entry name" value="PHAGE SHOCK PROTEIN C"/>
    <property type="match status" value="1"/>
</dbReference>
<evidence type="ECO:0000256" key="5">
    <source>
        <dbReference type="ARBA" id="ARBA00023136"/>
    </source>
</evidence>
<feature type="transmembrane region" description="Helical" evidence="6">
    <location>
        <begin position="34"/>
        <end position="57"/>
    </location>
</feature>
<sequence length="62" mass="6939">MYIPIKRSKNNKIFAGVVAGVSEHFGWNVALARVIWVLLAITPAVPGIIAYLIFWLLMEDPD</sequence>
<comment type="subcellular location">
    <subcellularLocation>
        <location evidence="1">Cell membrane</location>
        <topology evidence="1">Single-pass membrane protein</topology>
    </subcellularLocation>
</comment>